<evidence type="ECO:0000313" key="5">
    <source>
        <dbReference type="Proteomes" id="UP001524478"/>
    </source>
</evidence>
<dbReference type="RefSeq" id="WP_256312691.1">
    <property type="nucleotide sequence ID" value="NZ_JANGAC010000018.1"/>
</dbReference>
<keyword evidence="5" id="KW-1185">Reference proteome</keyword>
<comment type="caution">
    <text evidence="4">The sequence shown here is derived from an EMBL/GenBank/DDBJ whole genome shotgun (WGS) entry which is preliminary data.</text>
</comment>
<name>A0ABT1SFR3_9FIRM</name>
<keyword evidence="1" id="KW-0597">Phosphoprotein</keyword>
<dbReference type="PANTHER" id="PTHR11596:SF5">
    <property type="entry name" value="ALKALINE PHOSPHATASE"/>
    <property type="match status" value="1"/>
</dbReference>
<dbReference type="SMART" id="SM00098">
    <property type="entry name" value="alkPPc"/>
    <property type="match status" value="1"/>
</dbReference>
<feature type="signal peptide" evidence="3">
    <location>
        <begin position="1"/>
        <end position="29"/>
    </location>
</feature>
<sequence length="546" mass="58554">MKKLQIKFIAVFILIAMLLSLNLSNISSAAINSSSSNVKNVILLIPDGMSVSATTIARYMLNGNEDGSNKLVMDQYAMGLITTTWANGPITDSAPAGTAYAIGHKSLNGSLGIDANKTPKATILEAAQLEGKAVGLIATSEFMHATPAAFSSHEMKRSNYATIAEQILNQDIDVLLGTGASKVDSKELDILAMAKSNAFEIVSSKTEMQKSNAKKLWGNFSSITGGTDNLSYDIDRKTDEEPSLSEMTEKAIDVLNKNKSGFFLMVEGSKIDWAAHANDTIGIISDVLAFDEAFKVALDFAKKDGNTIVIAVTDHGNSGISIGSYDLIGYDSAPFSILSPLKGATKTAEGAMSLLKEDKSNISEVLKAYGINHDGYTPADITSKDRDTYNNAKVNDLITQFKNEPTASNLIKIMNQKAYIGYTTGGHTGEDVPVYIYAPKKVDKTPLIGVNENTDVAKFIADAMNLDLEKATQKLFIDVTNRTGAKLDGNVLTLNENGKTLVIKANQSIAKLNDKDVSLNGEIAVLIDGKFYIPQSALNLLKSTSK</sequence>
<dbReference type="InterPro" id="IPR017850">
    <property type="entry name" value="Alkaline_phosphatase_core_sf"/>
</dbReference>
<evidence type="ECO:0000313" key="4">
    <source>
        <dbReference type="EMBL" id="MCQ4925110.1"/>
    </source>
</evidence>
<feature type="chain" id="PRO_5047332671" evidence="3">
    <location>
        <begin position="30"/>
        <end position="546"/>
    </location>
</feature>
<dbReference type="EMBL" id="JANGAC010000018">
    <property type="protein sequence ID" value="MCQ4925110.1"/>
    <property type="molecule type" value="Genomic_DNA"/>
</dbReference>
<dbReference type="PRINTS" id="PR00113">
    <property type="entry name" value="ALKPHPHTASE"/>
</dbReference>
<dbReference type="Gene3D" id="3.40.720.10">
    <property type="entry name" value="Alkaline Phosphatase, subunit A"/>
    <property type="match status" value="1"/>
</dbReference>
<keyword evidence="3" id="KW-0732">Signal</keyword>
<evidence type="ECO:0000256" key="1">
    <source>
        <dbReference type="ARBA" id="ARBA00022553"/>
    </source>
</evidence>
<keyword evidence="4" id="KW-0378">Hydrolase</keyword>
<organism evidence="4 5">
    <name type="scientific">Tissierella carlieri</name>
    <dbReference type="NCBI Taxonomy" id="689904"/>
    <lineage>
        <taxon>Bacteria</taxon>
        <taxon>Bacillati</taxon>
        <taxon>Bacillota</taxon>
        <taxon>Tissierellia</taxon>
        <taxon>Tissierellales</taxon>
        <taxon>Tissierellaceae</taxon>
        <taxon>Tissierella</taxon>
    </lineage>
</organism>
<dbReference type="Gene3D" id="1.10.60.40">
    <property type="match status" value="1"/>
</dbReference>
<dbReference type="Pfam" id="PF00245">
    <property type="entry name" value="Alk_phosphatase"/>
    <property type="match status" value="1"/>
</dbReference>
<dbReference type="GO" id="GO:0004035">
    <property type="term" value="F:alkaline phosphatase activity"/>
    <property type="evidence" value="ECO:0007669"/>
    <property type="project" value="UniProtKB-EC"/>
</dbReference>
<accession>A0ABT1SFR3</accession>
<comment type="similarity">
    <text evidence="2">Belongs to the alkaline phosphatase family.</text>
</comment>
<dbReference type="Proteomes" id="UP001524478">
    <property type="component" value="Unassembled WGS sequence"/>
</dbReference>
<protein>
    <submittedName>
        <fullName evidence="4">Alkaline phosphatase</fullName>
        <ecNumber evidence="4">3.1.3.1</ecNumber>
    </submittedName>
</protein>
<evidence type="ECO:0000256" key="2">
    <source>
        <dbReference type="RuleBase" id="RU003946"/>
    </source>
</evidence>
<dbReference type="EC" id="3.1.3.1" evidence="4"/>
<dbReference type="PANTHER" id="PTHR11596">
    <property type="entry name" value="ALKALINE PHOSPHATASE"/>
    <property type="match status" value="1"/>
</dbReference>
<reference evidence="4 5" key="1">
    <citation type="submission" date="2022-06" db="EMBL/GenBank/DDBJ databases">
        <title>Isolation of gut microbiota from human fecal samples.</title>
        <authorList>
            <person name="Pamer E.G."/>
            <person name="Barat B."/>
            <person name="Waligurski E."/>
            <person name="Medina S."/>
            <person name="Paddock L."/>
            <person name="Mostad J."/>
        </authorList>
    </citation>
    <scope>NUCLEOTIDE SEQUENCE [LARGE SCALE GENOMIC DNA]</scope>
    <source>
        <strain evidence="4 5">DFI.7.95</strain>
    </source>
</reference>
<evidence type="ECO:0000256" key="3">
    <source>
        <dbReference type="SAM" id="SignalP"/>
    </source>
</evidence>
<gene>
    <name evidence="4" type="ORF">NE686_18555</name>
</gene>
<proteinExistence type="inferred from homology"/>
<dbReference type="SUPFAM" id="SSF53649">
    <property type="entry name" value="Alkaline phosphatase-like"/>
    <property type="match status" value="1"/>
</dbReference>
<dbReference type="CDD" id="cd16012">
    <property type="entry name" value="ALP"/>
    <property type="match status" value="1"/>
</dbReference>
<dbReference type="InterPro" id="IPR001952">
    <property type="entry name" value="Alkaline_phosphatase"/>
</dbReference>